<dbReference type="PANTHER" id="PTHR46401">
    <property type="entry name" value="GLYCOSYLTRANSFERASE WBBK-RELATED"/>
    <property type="match status" value="1"/>
</dbReference>
<dbReference type="PANTHER" id="PTHR46401:SF2">
    <property type="entry name" value="GLYCOSYLTRANSFERASE WBBK-RELATED"/>
    <property type="match status" value="1"/>
</dbReference>
<dbReference type="EMBL" id="JACBXQ010000002">
    <property type="protein sequence ID" value="MBG9986057.1"/>
    <property type="molecule type" value="Genomic_DNA"/>
</dbReference>
<evidence type="ECO:0000313" key="5">
    <source>
        <dbReference type="Proteomes" id="UP000721415"/>
    </source>
</evidence>
<dbReference type="InterPro" id="IPR001296">
    <property type="entry name" value="Glyco_trans_1"/>
</dbReference>
<dbReference type="Pfam" id="PF00534">
    <property type="entry name" value="Glycos_transf_1"/>
    <property type="match status" value="1"/>
</dbReference>
<gene>
    <name evidence="4" type="ORF">HZY91_04010</name>
</gene>
<feature type="domain" description="Glycosyltransferase subfamily 4-like N-terminal" evidence="3">
    <location>
        <begin position="91"/>
        <end position="195"/>
    </location>
</feature>
<feature type="domain" description="Glycosyl transferase family 1" evidence="2">
    <location>
        <begin position="203"/>
        <end position="331"/>
    </location>
</feature>
<evidence type="ECO:0000259" key="2">
    <source>
        <dbReference type="Pfam" id="PF00534"/>
    </source>
</evidence>
<dbReference type="SUPFAM" id="SSF53756">
    <property type="entry name" value="UDP-Glycosyltransferase/glycogen phosphorylase"/>
    <property type="match status" value="1"/>
</dbReference>
<keyword evidence="1" id="KW-0808">Transferase</keyword>
<evidence type="ECO:0000313" key="4">
    <source>
        <dbReference type="EMBL" id="MBG9986057.1"/>
    </source>
</evidence>
<dbReference type="RefSeq" id="WP_197114980.1">
    <property type="nucleotide sequence ID" value="NZ_JACBXQ010000002.1"/>
</dbReference>
<keyword evidence="5" id="KW-1185">Reference proteome</keyword>
<reference evidence="4 5" key="1">
    <citation type="submission" date="2020-07" db="EMBL/GenBank/DDBJ databases">
        <title>Facklamia lactis sp. nov., isolated from raw milk.</title>
        <authorList>
            <person name="Doll E.V."/>
            <person name="Huptas C."/>
            <person name="Staib L."/>
            <person name="Wenning M."/>
            <person name="Scherer S."/>
        </authorList>
    </citation>
    <scope>NUCLEOTIDE SEQUENCE [LARGE SCALE GENOMIC DNA]</scope>
    <source>
        <strain evidence="4 5">DSM 111018</strain>
    </source>
</reference>
<sequence length="410" mass="46354">MKILHIIAQLPGQTGSGIYYQNLINGLASYGIDNALIYAEQKENPVSFINFPTYPVHFMTEKLPFPIVGMSDSMPYSSSKYSELTYHQISTWHNAFTQQLIRAKNEFQPDIVISHHLWFLTSLTLDIFDNCPVVGVSHGTDIRQAKHSPILKNSYVQELERLAMVFALSHQDKRTVQTVFNIPAEKIHVTGNGYNPYVFNRKENSASHHKNIKILYAGKITESKGVFELAKAYLNLKKKYPEIELSIVGNGNRTSTNYLVQLLKGLDTNDYQLLNAISQVKLAELMKNSDLFVLPSYYEGLATIALEALACGLRVVSTNLLPLKDLLGDAINESGIIEYVDLPRIVNLDQPVKNDLPKFQSDLEKAISIQIDRIKKEDKLSASIYEDIAQFSWPKIIQKQYSLLVSLKQD</sequence>
<protein>
    <submittedName>
        <fullName evidence="4">Glycosyltransferase family 4 protein</fullName>
    </submittedName>
</protein>
<comment type="caution">
    <text evidence="4">The sequence shown here is derived from an EMBL/GenBank/DDBJ whole genome shotgun (WGS) entry which is preliminary data.</text>
</comment>
<evidence type="ECO:0000259" key="3">
    <source>
        <dbReference type="Pfam" id="PF13439"/>
    </source>
</evidence>
<name>A0ABS0LQ18_9LACT</name>
<accession>A0ABS0LQ18</accession>
<proteinExistence type="predicted"/>
<evidence type="ECO:0000256" key="1">
    <source>
        <dbReference type="ARBA" id="ARBA00022679"/>
    </source>
</evidence>
<dbReference type="InterPro" id="IPR028098">
    <property type="entry name" value="Glyco_trans_4-like_N"/>
</dbReference>
<dbReference type="Gene3D" id="3.40.50.2000">
    <property type="entry name" value="Glycogen Phosphorylase B"/>
    <property type="match status" value="2"/>
</dbReference>
<organism evidence="4 5">
    <name type="scientific">Facklamia lactis</name>
    <dbReference type="NCBI Taxonomy" id="2749967"/>
    <lineage>
        <taxon>Bacteria</taxon>
        <taxon>Bacillati</taxon>
        <taxon>Bacillota</taxon>
        <taxon>Bacilli</taxon>
        <taxon>Lactobacillales</taxon>
        <taxon>Aerococcaceae</taxon>
        <taxon>Facklamia</taxon>
    </lineage>
</organism>
<dbReference type="Proteomes" id="UP000721415">
    <property type="component" value="Unassembled WGS sequence"/>
</dbReference>
<dbReference type="CDD" id="cd03801">
    <property type="entry name" value="GT4_PimA-like"/>
    <property type="match status" value="1"/>
</dbReference>
<dbReference type="Pfam" id="PF13439">
    <property type="entry name" value="Glyco_transf_4"/>
    <property type="match status" value="1"/>
</dbReference>